<dbReference type="PANTHER" id="PTHR30246:SF1">
    <property type="entry name" value="2-DEHYDRO-3-DEOXY-6-PHOSPHOGALACTONATE ALDOLASE-RELATED"/>
    <property type="match status" value="1"/>
</dbReference>
<dbReference type="InterPro" id="IPR013785">
    <property type="entry name" value="Aldolase_TIM"/>
</dbReference>
<evidence type="ECO:0000313" key="6">
    <source>
        <dbReference type="EMBL" id="GLT15321.1"/>
    </source>
</evidence>
<dbReference type="Pfam" id="PF01081">
    <property type="entry name" value="Aldolase"/>
    <property type="match status" value="1"/>
</dbReference>
<sequence>MTTASLAKDVIQVGASLVVTPNVNEEVIKICVEAGCVTLPSVVTPTEAFSALAAGATGLKFLPISIIGLNGFKALKSVIPNETACFPVGGINPTVESMKPYLGLGASGDSLYKPELTDEEICRNARSFIDNYKLSLSLK</sequence>
<dbReference type="Proteomes" id="UP001157156">
    <property type="component" value="Unassembled WGS sequence"/>
</dbReference>
<dbReference type="SUPFAM" id="SSF51569">
    <property type="entry name" value="Aldolase"/>
    <property type="match status" value="1"/>
</dbReference>
<keyword evidence="4" id="KW-0456">Lyase</keyword>
<evidence type="ECO:0000256" key="2">
    <source>
        <dbReference type="ARBA" id="ARBA00006906"/>
    </source>
</evidence>
<dbReference type="Gene3D" id="3.20.20.70">
    <property type="entry name" value="Aldolase class I"/>
    <property type="match status" value="1"/>
</dbReference>
<organism evidence="6 7">
    <name type="scientific">Vibrio algivorus</name>
    <dbReference type="NCBI Taxonomy" id="1667024"/>
    <lineage>
        <taxon>Bacteria</taxon>
        <taxon>Pseudomonadati</taxon>
        <taxon>Pseudomonadota</taxon>
        <taxon>Gammaproteobacteria</taxon>
        <taxon>Vibrionales</taxon>
        <taxon>Vibrionaceae</taxon>
        <taxon>Vibrio</taxon>
    </lineage>
</organism>
<evidence type="ECO:0008006" key="8">
    <source>
        <dbReference type="Google" id="ProtNLM"/>
    </source>
</evidence>
<dbReference type="CDD" id="cd00452">
    <property type="entry name" value="KDPG_aldolase"/>
    <property type="match status" value="1"/>
</dbReference>
<proteinExistence type="inferred from homology"/>
<dbReference type="EMBL" id="BSPV01000008">
    <property type="protein sequence ID" value="GLT15321.1"/>
    <property type="molecule type" value="Genomic_DNA"/>
</dbReference>
<dbReference type="InterPro" id="IPR000887">
    <property type="entry name" value="Aldlse_KDPG_KHG"/>
</dbReference>
<evidence type="ECO:0000313" key="7">
    <source>
        <dbReference type="Proteomes" id="UP001157156"/>
    </source>
</evidence>
<comment type="caution">
    <text evidence="6">The sequence shown here is derived from an EMBL/GenBank/DDBJ whole genome shotgun (WGS) entry which is preliminary data.</text>
</comment>
<reference evidence="7" key="1">
    <citation type="journal article" date="2019" name="Int. J. Syst. Evol. Microbiol.">
        <title>The Global Catalogue of Microorganisms (GCM) 10K type strain sequencing project: providing services to taxonomists for standard genome sequencing and annotation.</title>
        <authorList>
            <consortium name="The Broad Institute Genomics Platform"/>
            <consortium name="The Broad Institute Genome Sequencing Center for Infectious Disease"/>
            <person name="Wu L."/>
            <person name="Ma J."/>
        </authorList>
    </citation>
    <scope>NUCLEOTIDE SEQUENCE [LARGE SCALE GENOMIC DNA]</scope>
    <source>
        <strain evidence="7">NBRC 111146</strain>
    </source>
</reference>
<comment type="pathway">
    <text evidence="1">Carbohydrate acid metabolism.</text>
</comment>
<gene>
    <name evidence="6" type="ORF">GCM10007931_22960</name>
</gene>
<name>A0ABQ6EQM5_9VIBR</name>
<keyword evidence="5" id="KW-0119">Carbohydrate metabolism</keyword>
<accession>A0ABQ6EQM5</accession>
<protein>
    <recommendedName>
        <fullName evidence="8">Bifunctional 4-hydroxy-2-oxoglutarate aldolase/2-dehydro-3-deoxy-phosphogluconate aldolase</fullName>
    </recommendedName>
</protein>
<dbReference type="PANTHER" id="PTHR30246">
    <property type="entry name" value="2-KETO-3-DEOXY-6-PHOSPHOGLUCONATE ALDOLASE"/>
    <property type="match status" value="1"/>
</dbReference>
<comment type="subunit">
    <text evidence="3">Homotrimer.</text>
</comment>
<comment type="similarity">
    <text evidence="2">Belongs to the KHG/KDPG aldolase family.</text>
</comment>
<keyword evidence="7" id="KW-1185">Reference proteome</keyword>
<evidence type="ECO:0000256" key="1">
    <source>
        <dbReference type="ARBA" id="ARBA00004761"/>
    </source>
</evidence>
<evidence type="ECO:0000256" key="3">
    <source>
        <dbReference type="ARBA" id="ARBA00011233"/>
    </source>
</evidence>
<evidence type="ECO:0000256" key="5">
    <source>
        <dbReference type="ARBA" id="ARBA00023277"/>
    </source>
</evidence>
<evidence type="ECO:0000256" key="4">
    <source>
        <dbReference type="ARBA" id="ARBA00023239"/>
    </source>
</evidence>